<keyword evidence="3" id="KW-1185">Reference proteome</keyword>
<evidence type="ECO:0000256" key="1">
    <source>
        <dbReference type="SAM" id="SignalP"/>
    </source>
</evidence>
<sequence>MTYRRWMTAWGSVVLVVSLSACSVISPDSWRVAPIEFDNALDDDALDGGIENLIDVTYSMANITADTAGGFWTESGGSWLHLDQSGDTLSRFNDDDFSTVHGISAVSPTDLVVSRTDRTDALGSGTGIFRFDTQAGTWTRIGVDATAIGDVAAGADGRIVFVDFLGETVPDVYAGPSGSVQPKPFAVRAIDATGRETTVLGADSGLTATAVAIETDSTGAVYVSTNRETFAIDVDGTVTSLGAHSNRMPVLAVSPAGNVLAGNSTADEATDLDWSLVRGSSKAQDVMANKGDCSRSATGGLAILQAGKPTGLPFSCGAKAAVWVTDTAFVLSIGDEAGTILVRVTPPESDPDR</sequence>
<dbReference type="SUPFAM" id="SSF63829">
    <property type="entry name" value="Calcium-dependent phosphotriesterase"/>
    <property type="match status" value="1"/>
</dbReference>
<accession>A0A4Y8JT18</accession>
<dbReference type="PROSITE" id="PS51257">
    <property type="entry name" value="PROKAR_LIPOPROTEIN"/>
    <property type="match status" value="1"/>
</dbReference>
<feature type="signal peptide" evidence="1">
    <location>
        <begin position="1"/>
        <end position="23"/>
    </location>
</feature>
<keyword evidence="1" id="KW-0732">Signal</keyword>
<dbReference type="AlphaFoldDB" id="A0A4Y8JT18"/>
<dbReference type="OrthoDB" id="5046581at2"/>
<reference evidence="2 3" key="1">
    <citation type="submission" date="2019-03" db="EMBL/GenBank/DDBJ databases">
        <title>Genomics of glacier-inhabiting Cryobacterium strains.</title>
        <authorList>
            <person name="Liu Q."/>
            <person name="Xin Y.-H."/>
        </authorList>
    </citation>
    <scope>NUCLEOTIDE SEQUENCE [LARGE SCALE GENOMIC DNA]</scope>
    <source>
        <strain evidence="2 3">TMT1-51</strain>
    </source>
</reference>
<comment type="caution">
    <text evidence="2">The sequence shown here is derived from an EMBL/GenBank/DDBJ whole genome shotgun (WGS) entry which is preliminary data.</text>
</comment>
<dbReference type="EMBL" id="SOHA01000038">
    <property type="protein sequence ID" value="TFD27927.1"/>
    <property type="molecule type" value="Genomic_DNA"/>
</dbReference>
<proteinExistence type="predicted"/>
<dbReference type="RefSeq" id="WP_134425274.1">
    <property type="nucleotide sequence ID" value="NZ_SOHA01000038.1"/>
</dbReference>
<gene>
    <name evidence="2" type="ORF">E3T49_12690</name>
</gene>
<dbReference type="Proteomes" id="UP000297472">
    <property type="component" value="Unassembled WGS sequence"/>
</dbReference>
<feature type="chain" id="PRO_5038457995" description="SMP-30/Gluconolactonase/LRE-like region domain-containing protein" evidence="1">
    <location>
        <begin position="24"/>
        <end position="353"/>
    </location>
</feature>
<protein>
    <recommendedName>
        <fullName evidence="4">SMP-30/Gluconolactonase/LRE-like region domain-containing protein</fullName>
    </recommendedName>
</protein>
<name>A0A4Y8JT18_9MICO</name>
<evidence type="ECO:0008006" key="4">
    <source>
        <dbReference type="Google" id="ProtNLM"/>
    </source>
</evidence>
<organism evidence="2 3">
    <name type="scientific">Cryobacterium cryoconiti</name>
    <dbReference type="NCBI Taxonomy" id="1259239"/>
    <lineage>
        <taxon>Bacteria</taxon>
        <taxon>Bacillati</taxon>
        <taxon>Actinomycetota</taxon>
        <taxon>Actinomycetes</taxon>
        <taxon>Micrococcales</taxon>
        <taxon>Microbacteriaceae</taxon>
        <taxon>Cryobacterium</taxon>
    </lineage>
</organism>
<evidence type="ECO:0000313" key="3">
    <source>
        <dbReference type="Proteomes" id="UP000297472"/>
    </source>
</evidence>
<evidence type="ECO:0000313" key="2">
    <source>
        <dbReference type="EMBL" id="TFD27927.1"/>
    </source>
</evidence>